<gene>
    <name evidence="10" type="ORF">PSYICH_LOCUS2163</name>
</gene>
<evidence type="ECO:0000256" key="6">
    <source>
        <dbReference type="ARBA" id="ARBA00022839"/>
    </source>
</evidence>
<dbReference type="PANTHER" id="PTHR15092">
    <property type="entry name" value="POLY A -SPECIFIC RIBONUCLEASE/TARGET OF EGR1, MEMBER 1"/>
    <property type="match status" value="1"/>
</dbReference>
<keyword evidence="11" id="KW-1185">Reference proteome</keyword>
<evidence type="ECO:0000256" key="5">
    <source>
        <dbReference type="ARBA" id="ARBA00022722"/>
    </source>
</evidence>
<dbReference type="Proteomes" id="UP001153636">
    <property type="component" value="Chromosome 10"/>
</dbReference>
<dbReference type="OrthoDB" id="1432093at2759"/>
<proteinExistence type="inferred from homology"/>
<evidence type="ECO:0000256" key="7">
    <source>
        <dbReference type="ARBA" id="ARBA00031923"/>
    </source>
</evidence>
<feature type="domain" description="R3H" evidence="9">
    <location>
        <begin position="172"/>
        <end position="237"/>
    </location>
</feature>
<dbReference type="Gene3D" id="3.30.70.330">
    <property type="match status" value="1"/>
</dbReference>
<evidence type="ECO:0000259" key="9">
    <source>
        <dbReference type="PROSITE" id="PS51061"/>
    </source>
</evidence>
<evidence type="ECO:0000313" key="11">
    <source>
        <dbReference type="Proteomes" id="UP001153636"/>
    </source>
</evidence>
<dbReference type="InterPro" id="IPR035979">
    <property type="entry name" value="RBD_domain_sf"/>
</dbReference>
<evidence type="ECO:0000256" key="3">
    <source>
        <dbReference type="ARBA" id="ARBA00012161"/>
    </source>
</evidence>
<dbReference type="SUPFAM" id="SSF53098">
    <property type="entry name" value="Ribonuclease H-like"/>
    <property type="match status" value="1"/>
</dbReference>
<dbReference type="SUPFAM" id="SSF54928">
    <property type="entry name" value="RNA-binding domain, RBD"/>
    <property type="match status" value="1"/>
</dbReference>
<organism evidence="10 11">
    <name type="scientific">Psylliodes chrysocephalus</name>
    <dbReference type="NCBI Taxonomy" id="3402493"/>
    <lineage>
        <taxon>Eukaryota</taxon>
        <taxon>Metazoa</taxon>
        <taxon>Ecdysozoa</taxon>
        <taxon>Arthropoda</taxon>
        <taxon>Hexapoda</taxon>
        <taxon>Insecta</taxon>
        <taxon>Pterygota</taxon>
        <taxon>Neoptera</taxon>
        <taxon>Endopterygota</taxon>
        <taxon>Coleoptera</taxon>
        <taxon>Polyphaga</taxon>
        <taxon>Cucujiformia</taxon>
        <taxon>Chrysomeloidea</taxon>
        <taxon>Chrysomelidae</taxon>
        <taxon>Galerucinae</taxon>
        <taxon>Alticini</taxon>
        <taxon>Psylliodes</taxon>
    </lineage>
</organism>
<dbReference type="SUPFAM" id="SSF82708">
    <property type="entry name" value="R3H domain"/>
    <property type="match status" value="1"/>
</dbReference>
<dbReference type="InterPro" id="IPR012337">
    <property type="entry name" value="RNaseH-like_sf"/>
</dbReference>
<dbReference type="GO" id="GO:1990431">
    <property type="term" value="P:priRNA 3'-end processing"/>
    <property type="evidence" value="ECO:0007669"/>
    <property type="project" value="TreeGrafter"/>
</dbReference>
<dbReference type="InterPro" id="IPR006941">
    <property type="entry name" value="RNase_CAF1"/>
</dbReference>
<evidence type="ECO:0000313" key="10">
    <source>
        <dbReference type="EMBL" id="CAH1100659.1"/>
    </source>
</evidence>
<keyword evidence="6" id="KW-0269">Exonuclease</keyword>
<dbReference type="GO" id="GO:0005634">
    <property type="term" value="C:nucleus"/>
    <property type="evidence" value="ECO:0007669"/>
    <property type="project" value="InterPro"/>
</dbReference>
<dbReference type="InterPro" id="IPR036867">
    <property type="entry name" value="R3H_dom_sf"/>
</dbReference>
<dbReference type="Pfam" id="PF08675">
    <property type="entry name" value="RNA_bind"/>
    <property type="match status" value="1"/>
</dbReference>
<dbReference type="InterPro" id="IPR036397">
    <property type="entry name" value="RNaseH_sf"/>
</dbReference>
<feature type="region of interest" description="Disordered" evidence="8">
    <location>
        <begin position="556"/>
        <end position="579"/>
    </location>
</feature>
<dbReference type="InterPro" id="IPR051181">
    <property type="entry name" value="CAF1_poly(A)_ribonucleases"/>
</dbReference>
<dbReference type="FunFam" id="3.30.420.10:FF:000035">
    <property type="entry name" value="Poly(A)-specific ribonuclease PARN"/>
    <property type="match status" value="1"/>
</dbReference>
<keyword evidence="5" id="KW-0540">Nuclease</keyword>
<keyword evidence="6" id="KW-0378">Hydrolase</keyword>
<dbReference type="PANTHER" id="PTHR15092:SF44">
    <property type="entry name" value="POLY(A)-SPECIFIC RIBONUCLEASE PARN"/>
    <property type="match status" value="1"/>
</dbReference>
<dbReference type="InterPro" id="IPR014789">
    <property type="entry name" value="PolyA-riboNase_RNA-binding"/>
</dbReference>
<evidence type="ECO:0000256" key="8">
    <source>
        <dbReference type="SAM" id="MobiDB-lite"/>
    </source>
</evidence>
<dbReference type="GO" id="GO:0000289">
    <property type="term" value="P:nuclear-transcribed mRNA poly(A) tail shortening"/>
    <property type="evidence" value="ECO:0007669"/>
    <property type="project" value="TreeGrafter"/>
</dbReference>
<dbReference type="PROSITE" id="PS51061">
    <property type="entry name" value="R3H"/>
    <property type="match status" value="1"/>
</dbReference>
<reference evidence="10" key="1">
    <citation type="submission" date="2022-01" db="EMBL/GenBank/DDBJ databases">
        <authorList>
            <person name="King R."/>
        </authorList>
    </citation>
    <scope>NUCLEOTIDE SEQUENCE</scope>
</reference>
<dbReference type="InterPro" id="IPR001374">
    <property type="entry name" value="R3H_dom"/>
</dbReference>
<dbReference type="Gene3D" id="3.30.1370.50">
    <property type="entry name" value="R3H-like domain"/>
    <property type="match status" value="1"/>
</dbReference>
<feature type="compositionally biased region" description="Basic and acidic residues" evidence="8">
    <location>
        <begin position="560"/>
        <end position="573"/>
    </location>
</feature>
<sequence length="579" mass="67468">MEITCSNFKENLPEIQKAIENSLFVSIDCEFSGLNIVRNINAFDTPKEYYKKMRTNCKDFLVMQYGLSTFRYNQEENNFIQSSYNFYIFRRPINRNIPDNRFLCQSSSIDFLISHSFDFNKLFKEGLPYLNQIETDKYKDNVDQAYQKALEIIESNANEVEPDIIPIPENAQQFMEDVKQQIEVFLKTEETEMQLPKCNAFFRRLVYQIKESEYFGKISVETRQIEKDRVLFVTKLKSPEEEKQLAKKKYEEQKQELDDFIGFTKVLKIIIESGKLVIGHNLCLDFFHTVDKFLMPLPESYEEFKQMSHSLFSRVLDTKYMSSNEPFKELISSTVLGQLLEIVSKKPFGLPEIVIEEPSKGYTTDCSKEHEAGYDAFITGLCFLGMWKHLGLLDNRSDCKTFQNMDLLEPYMNRLFLMTLTDSQYIHLSGEDLQPSRDHVFHLTFPKEWKLSNVQQLFSPFGNIYVSWIDETSAYIALYKKDQAKMAYTTLRNGDGYSLKTFAARQVQLSVENGLRITSPTPSKKRKSSDSPAHVKSKRVDNSAINSALSKMTIQPETMVVEREDNAKSKVFQEDDNWT</sequence>
<evidence type="ECO:0000256" key="2">
    <source>
        <dbReference type="ARBA" id="ARBA00008372"/>
    </source>
</evidence>
<dbReference type="Gene3D" id="3.30.420.10">
    <property type="entry name" value="Ribonuclease H-like superfamily/Ribonuclease H"/>
    <property type="match status" value="1"/>
</dbReference>
<dbReference type="GO" id="GO:0003723">
    <property type="term" value="F:RNA binding"/>
    <property type="evidence" value="ECO:0007669"/>
    <property type="project" value="InterPro"/>
</dbReference>
<comment type="catalytic activity">
    <reaction evidence="1">
        <text>Exonucleolytic cleavage of poly(A) to 5'-AMP.</text>
        <dbReference type="EC" id="3.1.13.4"/>
    </reaction>
</comment>
<accession>A0A9P0CK84</accession>
<dbReference type="AlphaFoldDB" id="A0A9P0CK84"/>
<protein>
    <recommendedName>
        <fullName evidence="4">Poly(A)-specific ribonuclease PARN</fullName>
        <ecNumber evidence="3">3.1.13.4</ecNumber>
    </recommendedName>
    <alternativeName>
        <fullName evidence="7">Polyadenylate-specific ribonuclease</fullName>
    </alternativeName>
</protein>
<feature type="region of interest" description="Disordered" evidence="8">
    <location>
        <begin position="513"/>
        <end position="542"/>
    </location>
</feature>
<dbReference type="GO" id="GO:0005737">
    <property type="term" value="C:cytoplasm"/>
    <property type="evidence" value="ECO:0007669"/>
    <property type="project" value="InterPro"/>
</dbReference>
<evidence type="ECO:0000256" key="1">
    <source>
        <dbReference type="ARBA" id="ARBA00001663"/>
    </source>
</evidence>
<name>A0A9P0CK84_9CUCU</name>
<comment type="similarity">
    <text evidence="2">Belongs to the CAF1 family.</text>
</comment>
<dbReference type="CDD" id="cd12428">
    <property type="entry name" value="RRM_PARN"/>
    <property type="match status" value="1"/>
</dbReference>
<dbReference type="EC" id="3.1.13.4" evidence="3"/>
<dbReference type="GO" id="GO:0046872">
    <property type="term" value="F:metal ion binding"/>
    <property type="evidence" value="ECO:0007669"/>
    <property type="project" value="InterPro"/>
</dbReference>
<dbReference type="EMBL" id="OV651822">
    <property type="protein sequence ID" value="CAH1100659.1"/>
    <property type="molecule type" value="Genomic_DNA"/>
</dbReference>
<dbReference type="InterPro" id="IPR012677">
    <property type="entry name" value="Nucleotide-bd_a/b_plait_sf"/>
</dbReference>
<dbReference type="GO" id="GO:1990432">
    <property type="term" value="P:siRNA 3'-end processing"/>
    <property type="evidence" value="ECO:0007669"/>
    <property type="project" value="TreeGrafter"/>
</dbReference>
<evidence type="ECO:0000256" key="4">
    <source>
        <dbReference type="ARBA" id="ARBA00015918"/>
    </source>
</evidence>
<dbReference type="Pfam" id="PF04857">
    <property type="entry name" value="CAF1"/>
    <property type="match status" value="1"/>
</dbReference>
<dbReference type="GO" id="GO:0004535">
    <property type="term" value="F:poly(A)-specific ribonuclease activity"/>
    <property type="evidence" value="ECO:0007669"/>
    <property type="project" value="UniProtKB-EC"/>
</dbReference>